<dbReference type="InterPro" id="IPR027417">
    <property type="entry name" value="P-loop_NTPase"/>
</dbReference>
<dbReference type="SUPFAM" id="SSF52540">
    <property type="entry name" value="P-loop containing nucleoside triphosphate hydrolases"/>
    <property type="match status" value="2"/>
</dbReference>
<comment type="catalytic activity">
    <reaction evidence="6">
        <text>ATP + H2O = ADP + phosphate + H(+)</text>
        <dbReference type="Rhea" id="RHEA:13065"/>
        <dbReference type="ChEBI" id="CHEBI:15377"/>
        <dbReference type="ChEBI" id="CHEBI:15378"/>
        <dbReference type="ChEBI" id="CHEBI:30616"/>
        <dbReference type="ChEBI" id="CHEBI:43474"/>
        <dbReference type="ChEBI" id="CHEBI:456216"/>
        <dbReference type="EC" id="3.6.4.6"/>
    </reaction>
</comment>
<feature type="domain" description="AAA+ ATPase" evidence="7">
    <location>
        <begin position="526"/>
        <end position="662"/>
    </location>
</feature>
<dbReference type="InterPro" id="IPR003593">
    <property type="entry name" value="AAA+_ATPase"/>
</dbReference>
<dbReference type="InterPro" id="IPR009010">
    <property type="entry name" value="Asp_de-COase-like_dom_sf"/>
</dbReference>
<dbReference type="Pfam" id="PF00004">
    <property type="entry name" value="AAA"/>
    <property type="match status" value="2"/>
</dbReference>
<comment type="similarity">
    <text evidence="1 6">Belongs to the AAA ATPase family.</text>
</comment>
<dbReference type="InterPro" id="IPR003959">
    <property type="entry name" value="ATPase_AAA_core"/>
</dbReference>
<dbReference type="PANTHER" id="PTHR23078:SF3">
    <property type="entry name" value="VESICLE-FUSING ATPASE"/>
    <property type="match status" value="1"/>
</dbReference>
<dbReference type="InterPro" id="IPR039812">
    <property type="entry name" value="Vesicle-fus_ATPase"/>
</dbReference>
<comment type="function">
    <text evidence="6">Required for vesicle-mediated transport. Catalyzes the fusion of transport vesicles within the Golgi cisternae. Is also required for transport from the endoplasmic reticulum to the Golgi stack. Seems to function as a fusion protein required for the delivery of cargo proteins to all compartments of the Golgi stack independent of vesicle origin.</text>
</comment>
<gene>
    <name evidence="8" type="ORF">CSSPTR1EN2_LOCUS466</name>
</gene>
<dbReference type="Gene3D" id="2.40.40.20">
    <property type="match status" value="1"/>
</dbReference>
<dbReference type="EMBL" id="OZ019893">
    <property type="protein sequence ID" value="CAK9189815.1"/>
    <property type="molecule type" value="Genomic_DNA"/>
</dbReference>
<dbReference type="InterPro" id="IPR003960">
    <property type="entry name" value="ATPase_AAA_CS"/>
</dbReference>
<dbReference type="PROSITE" id="PS00674">
    <property type="entry name" value="AAA"/>
    <property type="match status" value="1"/>
</dbReference>
<keyword evidence="6" id="KW-0460">Magnesium</keyword>
<evidence type="ECO:0000256" key="2">
    <source>
        <dbReference type="ARBA" id="ARBA00022448"/>
    </source>
</evidence>
<keyword evidence="2 6" id="KW-0813">Transport</keyword>
<keyword evidence="9" id="KW-1185">Reference proteome</keyword>
<dbReference type="InterPro" id="IPR041569">
    <property type="entry name" value="AAA_lid_3"/>
</dbReference>
<feature type="domain" description="AAA+ ATPase" evidence="7">
    <location>
        <begin position="246"/>
        <end position="393"/>
    </location>
</feature>
<keyword evidence="6" id="KW-0378">Hydrolase</keyword>
<dbReference type="CDD" id="cd19504">
    <property type="entry name" value="RecA-like_NSF-SEC18_r1-like"/>
    <property type="match status" value="1"/>
</dbReference>
<dbReference type="Pfam" id="PF17862">
    <property type="entry name" value="AAA_lid_3"/>
    <property type="match status" value="1"/>
</dbReference>
<keyword evidence="6" id="KW-0931">ER-Golgi transport</keyword>
<dbReference type="Proteomes" id="UP001497512">
    <property type="component" value="Chromosome 1"/>
</dbReference>
<evidence type="ECO:0000313" key="8">
    <source>
        <dbReference type="EMBL" id="CAK9189815.1"/>
    </source>
</evidence>
<reference evidence="8 9" key="1">
    <citation type="submission" date="2024-02" db="EMBL/GenBank/DDBJ databases">
        <authorList>
            <consortium name="ELIXIR-Norway"/>
            <consortium name="Elixir Norway"/>
        </authorList>
    </citation>
    <scope>NUCLEOTIDE SEQUENCE [LARGE SCALE GENOMIC DNA]</scope>
</reference>
<protein>
    <recommendedName>
        <fullName evidence="6">Vesicle-fusing ATPase</fullName>
        <ecNumber evidence="6">3.6.4.6</ecNumber>
    </recommendedName>
</protein>
<dbReference type="SUPFAM" id="SSF50692">
    <property type="entry name" value="ADC-like"/>
    <property type="match status" value="1"/>
</dbReference>
<dbReference type="EC" id="3.6.4.6" evidence="6"/>
<keyword evidence="5 6" id="KW-0653">Protein transport</keyword>
<dbReference type="Gene3D" id="3.40.50.300">
    <property type="entry name" value="P-loop containing nucleotide triphosphate hydrolases"/>
    <property type="match status" value="2"/>
</dbReference>
<keyword evidence="6" id="KW-0963">Cytoplasm</keyword>
<dbReference type="SMART" id="SM00382">
    <property type="entry name" value="AAA"/>
    <property type="match status" value="2"/>
</dbReference>
<evidence type="ECO:0000256" key="1">
    <source>
        <dbReference type="ARBA" id="ARBA00006914"/>
    </source>
</evidence>
<name>A0ABP0T8I2_9BRYO</name>
<organism evidence="8 9">
    <name type="scientific">Sphagnum troendelagicum</name>
    <dbReference type="NCBI Taxonomy" id="128251"/>
    <lineage>
        <taxon>Eukaryota</taxon>
        <taxon>Viridiplantae</taxon>
        <taxon>Streptophyta</taxon>
        <taxon>Embryophyta</taxon>
        <taxon>Bryophyta</taxon>
        <taxon>Sphagnophytina</taxon>
        <taxon>Sphagnopsida</taxon>
        <taxon>Sphagnales</taxon>
        <taxon>Sphagnaceae</taxon>
        <taxon>Sphagnum</taxon>
    </lineage>
</organism>
<keyword evidence="6" id="KW-0479">Metal-binding</keyword>
<dbReference type="PANTHER" id="PTHR23078">
    <property type="entry name" value="VESICULAR-FUSION PROTEIN NSF"/>
    <property type="match status" value="1"/>
</dbReference>
<proteinExistence type="inferred from homology"/>
<dbReference type="InterPro" id="IPR029067">
    <property type="entry name" value="CDC48_domain_2-like_sf"/>
</dbReference>
<dbReference type="Gene3D" id="3.10.330.10">
    <property type="match status" value="1"/>
</dbReference>
<comment type="cofactor">
    <cofactor evidence="6">
        <name>Mg(2+)</name>
        <dbReference type="ChEBI" id="CHEBI:18420"/>
    </cofactor>
    <text evidence="6">Binds 1 Mg(2+) ion per subunit.</text>
</comment>
<dbReference type="SUPFAM" id="SSF54585">
    <property type="entry name" value="Cdc48 domain 2-like"/>
    <property type="match status" value="1"/>
</dbReference>
<dbReference type="Gene3D" id="1.10.8.60">
    <property type="match status" value="2"/>
</dbReference>
<evidence type="ECO:0000259" key="7">
    <source>
        <dbReference type="SMART" id="SM00382"/>
    </source>
</evidence>
<evidence type="ECO:0000256" key="3">
    <source>
        <dbReference type="ARBA" id="ARBA00022741"/>
    </source>
</evidence>
<evidence type="ECO:0000313" key="9">
    <source>
        <dbReference type="Proteomes" id="UP001497512"/>
    </source>
</evidence>
<evidence type="ECO:0000256" key="5">
    <source>
        <dbReference type="ARBA" id="ARBA00022927"/>
    </source>
</evidence>
<keyword evidence="4 6" id="KW-0067">ATP-binding</keyword>
<accession>A0ABP0T8I2</accession>
<dbReference type="CDD" id="cd00009">
    <property type="entry name" value="AAA"/>
    <property type="match status" value="1"/>
</dbReference>
<sequence length="738" mass="81224">MRVVSTPLQELALTNCAYCSPSDMSRYRRPKYEDAMALVNGILVLTLRYPFTTLLASFVQPTGSLALNAYQRRNVKVSVGDPISVESFDPLSVSRMTVVSVELDTLMKNKKSSDQVDARNLSKELTKRFKGQVFSVGQKAPFEYLGTNYSFHVISMLLDGQLENAGSTQGLLAPDTHFQFETAGNSGFKISNQLGGQSTNIFKGKDLNFQKLGIGGLDAEFQDIFRRAFASRVFPPHIIAKLGIPHVKGLLLFGPPGTGKTLIARQIGKMLNGREPKVVNGPEVLSKFVGETEKNVRDLFADAENDQKTRGDQSDLHIIIFDEIDAICKTRGSTRDGTGVHDSIVNQLLTKIDGVEALNNILLIGMTNRKDLLDEALLRPGRMEVQIEIGLPDEKGRFQILSIHSNKMKENSFLSADVDLKELASKTKNFSGAELEGLVKSATSFALNRQVSAADLSKEIVEDNIKVTMDDFKSALDEVKPAFGAAINTLEMCRLNGMLNCGERHAHIQRTVMTFVEQVRKSERTPLLTCLLEGPGGSGKTALAATIGIESGFPFIKIVSAENMIGLQESTKCGMITKVFEDAYKSPLSIIILDDIERLLEFVDIGPRFSNVILQTILVLLKRSPPKGRKLLVIGTSSLVRVLESMSLLDAFNVHLNVPQLKPADMKQVLKELNVFNPADIDNAVTALDEEIPIKRLLMLIEMAAQGGDEGANVYKGDHKIELAHFFEIVGDHIVFRN</sequence>
<keyword evidence="3 6" id="KW-0547">Nucleotide-binding</keyword>
<comment type="subcellular location">
    <subcellularLocation>
        <location evidence="6">Cytoplasm</location>
    </subcellularLocation>
</comment>
<evidence type="ECO:0000256" key="6">
    <source>
        <dbReference type="RuleBase" id="RU367045"/>
    </source>
</evidence>
<evidence type="ECO:0000256" key="4">
    <source>
        <dbReference type="ARBA" id="ARBA00022840"/>
    </source>
</evidence>